<name>A0A3L7J6N1_9MICO</name>
<dbReference type="Pfam" id="PF02720">
    <property type="entry name" value="DUF222"/>
    <property type="match status" value="1"/>
</dbReference>
<protein>
    <submittedName>
        <fullName evidence="3">HNH endonuclease</fullName>
    </submittedName>
</protein>
<dbReference type="GO" id="GO:0004519">
    <property type="term" value="F:endonuclease activity"/>
    <property type="evidence" value="ECO:0007669"/>
    <property type="project" value="UniProtKB-KW"/>
</dbReference>
<evidence type="ECO:0000313" key="3">
    <source>
        <dbReference type="EMBL" id="RLQ86119.1"/>
    </source>
</evidence>
<evidence type="ECO:0000313" key="4">
    <source>
        <dbReference type="Proteomes" id="UP000282460"/>
    </source>
</evidence>
<dbReference type="SMART" id="SM00507">
    <property type="entry name" value="HNHc"/>
    <property type="match status" value="1"/>
</dbReference>
<sequence>MNTSVAVLPVTDDAEIVALGDVLHHLSEVLETLDLDHLDRLTSDTVLSVVAQAAALGRGVETVLVAASQEVAVRSDAVLGGEGLAARMNYPRASFLIEQVAGVSSATASRLIRVGSRTNTRVTVGQTLPPLFPHVAEAFRAGMISVETADVITRELTLAAPRADVAHLEVAEQTLVGQAAGTTDQHGLPLPTDLVAMQARAWRDRLDEKGIEPRAEKAFNNRDFWMSRTAKDGLIRFGGHVTIDVGAKLHALMDAILSSRTQPRFVDENADDTIDFPVAEMLGANEPVDDPVGLAGTGQGGLVRTESGRAGKVRDTRSAGQQRADVFAAMIDALARSAEVPTVSGAAPTVVVRVSADVLERRSGTADVVGISDPLPYSAVQQILCDSDVVPAYLDPGGGVVALGTTKRAFHRGQRMAMIARDGPTCAMPGCQIPATGCEGHHVVRHSEGGPTSVDNGVLLCWFHHHMVDADIFTITMENGTPVFTIPDWLLRKPYFR</sequence>
<feature type="region of interest" description="Disordered" evidence="1">
    <location>
        <begin position="298"/>
        <end position="317"/>
    </location>
</feature>
<dbReference type="EMBL" id="RCWJ01000001">
    <property type="protein sequence ID" value="RLQ86119.1"/>
    <property type="molecule type" value="Genomic_DNA"/>
</dbReference>
<dbReference type="Proteomes" id="UP000282460">
    <property type="component" value="Unassembled WGS sequence"/>
</dbReference>
<gene>
    <name evidence="3" type="ORF">D9V28_04600</name>
</gene>
<dbReference type="AlphaFoldDB" id="A0A3L7J6N1"/>
<dbReference type="OrthoDB" id="5177627at2"/>
<dbReference type="InterPro" id="IPR003615">
    <property type="entry name" value="HNH_nuc"/>
</dbReference>
<dbReference type="CDD" id="cd00085">
    <property type="entry name" value="HNHc"/>
    <property type="match status" value="1"/>
</dbReference>
<keyword evidence="3" id="KW-0540">Nuclease</keyword>
<evidence type="ECO:0000256" key="1">
    <source>
        <dbReference type="SAM" id="MobiDB-lite"/>
    </source>
</evidence>
<feature type="compositionally biased region" description="Basic and acidic residues" evidence="1">
    <location>
        <begin position="306"/>
        <end position="317"/>
    </location>
</feature>
<organism evidence="3 4">
    <name type="scientific">Mycetocola zhadangensis</name>
    <dbReference type="NCBI Taxonomy" id="1164595"/>
    <lineage>
        <taxon>Bacteria</taxon>
        <taxon>Bacillati</taxon>
        <taxon>Actinomycetota</taxon>
        <taxon>Actinomycetes</taxon>
        <taxon>Micrococcales</taxon>
        <taxon>Microbacteriaceae</taxon>
        <taxon>Mycetocola</taxon>
    </lineage>
</organism>
<keyword evidence="4" id="KW-1185">Reference proteome</keyword>
<comment type="caution">
    <text evidence="3">The sequence shown here is derived from an EMBL/GenBank/DDBJ whole genome shotgun (WGS) entry which is preliminary data.</text>
</comment>
<keyword evidence="3" id="KW-0378">Hydrolase</keyword>
<feature type="domain" description="HNH nuclease" evidence="2">
    <location>
        <begin position="413"/>
        <end position="466"/>
    </location>
</feature>
<dbReference type="InterPro" id="IPR003870">
    <property type="entry name" value="DUF222"/>
</dbReference>
<accession>A0A3L7J6N1</accession>
<dbReference type="RefSeq" id="WP_121658478.1">
    <property type="nucleotide sequence ID" value="NZ_BMEK01000001.1"/>
</dbReference>
<dbReference type="Gene3D" id="1.10.30.50">
    <property type="match status" value="1"/>
</dbReference>
<proteinExistence type="predicted"/>
<keyword evidence="3" id="KW-0255">Endonuclease</keyword>
<evidence type="ECO:0000259" key="2">
    <source>
        <dbReference type="SMART" id="SM00507"/>
    </source>
</evidence>
<reference evidence="3 4" key="1">
    <citation type="submission" date="2018-10" db="EMBL/GenBank/DDBJ databases">
        <authorList>
            <person name="Li J."/>
        </authorList>
    </citation>
    <scope>NUCLEOTIDE SEQUENCE [LARGE SCALE GENOMIC DNA]</scope>
    <source>
        <strain evidence="3 4">ZD1-4</strain>
    </source>
</reference>